<keyword evidence="15" id="KW-1185">Reference proteome</keyword>
<evidence type="ECO:0000313" key="14">
    <source>
        <dbReference type="EMBL" id="OEJ35014.1"/>
    </source>
</evidence>
<evidence type="ECO:0000313" key="15">
    <source>
        <dbReference type="Proteomes" id="UP000095705"/>
    </source>
</evidence>
<evidence type="ECO:0000256" key="1">
    <source>
        <dbReference type="ARBA" id="ARBA00007532"/>
    </source>
</evidence>
<keyword evidence="9" id="KW-0520">NAD</keyword>
<evidence type="ECO:0000259" key="12">
    <source>
        <dbReference type="Pfam" id="PF02852"/>
    </source>
</evidence>
<keyword evidence="3 9" id="KW-0274">FAD</keyword>
<evidence type="ECO:0000259" key="13">
    <source>
        <dbReference type="Pfam" id="PF07992"/>
    </source>
</evidence>
<feature type="binding site" evidence="9">
    <location>
        <position position="304"/>
    </location>
    <ligand>
        <name>FAD</name>
        <dbReference type="ChEBI" id="CHEBI:57692"/>
    </ligand>
</feature>
<dbReference type="PROSITE" id="PS00076">
    <property type="entry name" value="PYRIDINE_REDOX_1"/>
    <property type="match status" value="1"/>
</dbReference>
<feature type="binding site" evidence="9">
    <location>
        <position position="200"/>
    </location>
    <ligand>
        <name>NAD(+)</name>
        <dbReference type="ChEBI" id="CHEBI:57540"/>
    </ligand>
</feature>
<name>A0A1E5PZG3_9ACTN</name>
<dbReference type="SUPFAM" id="SSF51905">
    <property type="entry name" value="FAD/NAD(P)-binding domain"/>
    <property type="match status" value="1"/>
</dbReference>
<dbReference type="RefSeq" id="WP_069923203.1">
    <property type="nucleotide sequence ID" value="NZ_MEHK01000001.1"/>
</dbReference>
<dbReference type="Pfam" id="PF07992">
    <property type="entry name" value="Pyr_redox_2"/>
    <property type="match status" value="1"/>
</dbReference>
<evidence type="ECO:0000256" key="4">
    <source>
        <dbReference type="ARBA" id="ARBA00022857"/>
    </source>
</evidence>
<comment type="caution">
    <text evidence="14">The sequence shown here is derived from an EMBL/GenBank/DDBJ whole genome shotgun (WGS) entry which is preliminary data.</text>
</comment>
<organism evidence="14 15">
    <name type="scientific">Streptomyces subrutilus</name>
    <dbReference type="NCBI Taxonomy" id="36818"/>
    <lineage>
        <taxon>Bacteria</taxon>
        <taxon>Bacillati</taxon>
        <taxon>Actinomycetota</taxon>
        <taxon>Actinomycetes</taxon>
        <taxon>Kitasatosporales</taxon>
        <taxon>Streptomycetaceae</taxon>
        <taxon>Streptomyces</taxon>
    </lineage>
</organism>
<dbReference type="InterPro" id="IPR036188">
    <property type="entry name" value="FAD/NAD-bd_sf"/>
</dbReference>
<keyword evidence="6" id="KW-1015">Disulfide bond</keyword>
<dbReference type="NCBIfam" id="NF005884">
    <property type="entry name" value="PRK07846.1"/>
    <property type="match status" value="1"/>
</dbReference>
<keyword evidence="4" id="KW-0521">NADP</keyword>
<comment type="similarity">
    <text evidence="1 11">Belongs to the class-I pyridine nucleotide-disulfide oxidoreductase family.</text>
</comment>
<dbReference type="PANTHER" id="PTHR43014">
    <property type="entry name" value="MERCURIC REDUCTASE"/>
    <property type="match status" value="1"/>
</dbReference>
<feature type="domain" description="FAD/NAD(P)-binding" evidence="13">
    <location>
        <begin position="5"/>
        <end position="318"/>
    </location>
</feature>
<dbReference type="GO" id="GO:0000166">
    <property type="term" value="F:nucleotide binding"/>
    <property type="evidence" value="ECO:0007669"/>
    <property type="project" value="UniProtKB-KW"/>
</dbReference>
<evidence type="ECO:0000256" key="8">
    <source>
        <dbReference type="PIRSR" id="PIRSR000350-2"/>
    </source>
</evidence>
<dbReference type="AlphaFoldDB" id="A0A1E5PZG3"/>
<dbReference type="InterPro" id="IPR023753">
    <property type="entry name" value="FAD/NAD-binding_dom"/>
</dbReference>
<dbReference type="SUPFAM" id="SSF55424">
    <property type="entry name" value="FAD/NAD-linked reductases, dimerisation (C-terminal) domain"/>
    <property type="match status" value="1"/>
</dbReference>
<dbReference type="Gene3D" id="3.50.50.60">
    <property type="entry name" value="FAD/NAD(P)-binding domain"/>
    <property type="match status" value="2"/>
</dbReference>
<dbReference type="OrthoDB" id="4678789at2"/>
<protein>
    <submittedName>
        <fullName evidence="14">Mycothione reductase</fullName>
    </submittedName>
</protein>
<dbReference type="InterPro" id="IPR016156">
    <property type="entry name" value="FAD/NAD-linked_Rdtase_dimer_sf"/>
</dbReference>
<keyword evidence="9" id="KW-0547">Nucleotide-binding</keyword>
<sequence length="461" mass="49520">MREHDLVVIGAGSGNAVIDDSFAGLDVAVVEERWFGGTCLNAGCIPSKMLVYTAHVARTVSEAGTYDVDAELSAVRWRAMRDRVFGRLDAEREEGRRARREADFVTVYEGTARFTGPRELRIEGPDGAVDIKARQIVIAVGGRPSVPPPVLDSALPYETSDTVMRIDAPPRRLAVLGGGYVAAELAEVFAAAGSSVVIVEKEKRLLGPQDETVAERFTELARARHDLRLGREVTAVAGRPGALRLGLDDGSTVEADMLLVAVGRVPNSDRLNLEAAGVATHDDGRIVVDAHQRTTAEGVFALGDVCTPVPLKHVANREAQVVAHNLRHPDDLIEADHELVPAAVFTRPQIASVGATEQECRDRGLDIVVGEARYADVAYGWAMEDTTGFCKVLAERGTGRLLGAHLMGPQAPALIQPLVLAMTLGIDAATLAKSPYWIHPAPTELVENALLDLDLDLWPRA</sequence>
<evidence type="ECO:0000256" key="11">
    <source>
        <dbReference type="RuleBase" id="RU003691"/>
    </source>
</evidence>
<dbReference type="EMBL" id="MEHK01000001">
    <property type="protein sequence ID" value="OEJ35014.1"/>
    <property type="molecule type" value="Genomic_DNA"/>
</dbReference>
<feature type="binding site" evidence="9">
    <location>
        <position position="48"/>
    </location>
    <ligand>
        <name>FAD</name>
        <dbReference type="ChEBI" id="CHEBI:57692"/>
    </ligand>
</feature>
<feature type="binding site" evidence="9">
    <location>
        <position position="263"/>
    </location>
    <ligand>
        <name>NAD(+)</name>
        <dbReference type="ChEBI" id="CHEBI:57540"/>
    </ligand>
</feature>
<gene>
    <name evidence="14" type="ORF">BGK67_30115</name>
</gene>
<evidence type="ECO:0000256" key="10">
    <source>
        <dbReference type="PIRSR" id="PIRSR000350-4"/>
    </source>
</evidence>
<dbReference type="InterPro" id="IPR004099">
    <property type="entry name" value="Pyr_nucl-diS_OxRdtase_dimer"/>
</dbReference>
<dbReference type="PRINTS" id="PR00368">
    <property type="entry name" value="FADPNR"/>
</dbReference>
<dbReference type="InterPro" id="IPR012999">
    <property type="entry name" value="Pyr_OxRdtase_I_AS"/>
</dbReference>
<feature type="active site" description="Proton acceptor" evidence="8">
    <location>
        <position position="439"/>
    </location>
</feature>
<dbReference type="Pfam" id="PF02852">
    <property type="entry name" value="Pyr_redox_dim"/>
    <property type="match status" value="1"/>
</dbReference>
<feature type="domain" description="Pyridine nucleotide-disulphide oxidoreductase dimerisation" evidence="12">
    <location>
        <begin position="340"/>
        <end position="448"/>
    </location>
</feature>
<reference evidence="14 15" key="1">
    <citation type="submission" date="2016-08" db="EMBL/GenBank/DDBJ databases">
        <title>The complete genome of Streptomyces subrutilus 10-1-1.</title>
        <authorList>
            <person name="Chen X."/>
        </authorList>
    </citation>
    <scope>NUCLEOTIDE SEQUENCE [LARGE SCALE GENOMIC DNA]</scope>
    <source>
        <strain evidence="14 15">10-1-1</strain>
    </source>
</reference>
<dbReference type="STRING" id="36818.BGK67_30115"/>
<feature type="binding site" evidence="9">
    <location>
        <begin position="177"/>
        <end position="184"/>
    </location>
    <ligand>
        <name>NAD(+)</name>
        <dbReference type="ChEBI" id="CHEBI:57540"/>
    </ligand>
</feature>
<dbReference type="PRINTS" id="PR00411">
    <property type="entry name" value="PNDRDTASEI"/>
</dbReference>
<dbReference type="PANTHER" id="PTHR43014:SF5">
    <property type="entry name" value="GLUTATHIONE REDUCTASE (NADPH)"/>
    <property type="match status" value="1"/>
</dbReference>
<dbReference type="PIRSF" id="PIRSF000350">
    <property type="entry name" value="Mercury_reductase_MerA"/>
    <property type="match status" value="1"/>
</dbReference>
<dbReference type="GO" id="GO:0016668">
    <property type="term" value="F:oxidoreductase activity, acting on a sulfur group of donors, NAD(P) as acceptor"/>
    <property type="evidence" value="ECO:0007669"/>
    <property type="project" value="InterPro"/>
</dbReference>
<evidence type="ECO:0000256" key="5">
    <source>
        <dbReference type="ARBA" id="ARBA00023002"/>
    </source>
</evidence>
<feature type="disulfide bond" description="Redox-active" evidence="10">
    <location>
        <begin position="39"/>
        <end position="44"/>
    </location>
</feature>
<dbReference type="Proteomes" id="UP000095705">
    <property type="component" value="Unassembled WGS sequence"/>
</dbReference>
<evidence type="ECO:0000256" key="6">
    <source>
        <dbReference type="ARBA" id="ARBA00023157"/>
    </source>
</evidence>
<keyword evidence="5 11" id="KW-0560">Oxidoreductase</keyword>
<proteinExistence type="inferred from homology"/>
<evidence type="ECO:0000256" key="7">
    <source>
        <dbReference type="ARBA" id="ARBA00023284"/>
    </source>
</evidence>
<comment type="cofactor">
    <cofactor evidence="9">
        <name>FAD</name>
        <dbReference type="ChEBI" id="CHEBI:57692"/>
    </cofactor>
    <text evidence="9">Binds 1 FAD per subunit.</text>
</comment>
<evidence type="ECO:0000256" key="2">
    <source>
        <dbReference type="ARBA" id="ARBA00022630"/>
    </source>
</evidence>
<dbReference type="Gene3D" id="3.30.390.30">
    <property type="match status" value="1"/>
</dbReference>
<evidence type="ECO:0000256" key="9">
    <source>
        <dbReference type="PIRSR" id="PIRSR000350-3"/>
    </source>
</evidence>
<accession>A0A1E5PZG3</accession>
<dbReference type="InterPro" id="IPR001100">
    <property type="entry name" value="Pyr_nuc-diS_OxRdtase"/>
</dbReference>
<evidence type="ECO:0000256" key="3">
    <source>
        <dbReference type="ARBA" id="ARBA00022827"/>
    </source>
</evidence>
<keyword evidence="2 11" id="KW-0285">Flavoprotein</keyword>
<keyword evidence="7 11" id="KW-0676">Redox-active center</keyword>